<dbReference type="OrthoDB" id="914145at2759"/>
<dbReference type="InterPro" id="IPR000313">
    <property type="entry name" value="PWWP_dom"/>
</dbReference>
<evidence type="ECO:0000313" key="3">
    <source>
        <dbReference type="Proteomes" id="UP000594638"/>
    </source>
</evidence>
<accession>A0A8S0RHM3</accession>
<reference evidence="2 3" key="1">
    <citation type="submission" date="2019-12" db="EMBL/GenBank/DDBJ databases">
        <authorList>
            <person name="Alioto T."/>
            <person name="Alioto T."/>
            <person name="Gomez Garrido J."/>
        </authorList>
    </citation>
    <scope>NUCLEOTIDE SEQUENCE [LARGE SCALE GENOMIC DNA]</scope>
</reference>
<keyword evidence="3" id="KW-1185">Reference proteome</keyword>
<feature type="domain" description="PWWP" evidence="1">
    <location>
        <begin position="83"/>
        <end position="135"/>
    </location>
</feature>
<organism evidence="2 3">
    <name type="scientific">Olea europaea subsp. europaea</name>
    <dbReference type="NCBI Taxonomy" id="158383"/>
    <lineage>
        <taxon>Eukaryota</taxon>
        <taxon>Viridiplantae</taxon>
        <taxon>Streptophyta</taxon>
        <taxon>Embryophyta</taxon>
        <taxon>Tracheophyta</taxon>
        <taxon>Spermatophyta</taxon>
        <taxon>Magnoliopsida</taxon>
        <taxon>eudicotyledons</taxon>
        <taxon>Gunneridae</taxon>
        <taxon>Pentapetalae</taxon>
        <taxon>asterids</taxon>
        <taxon>lamiids</taxon>
        <taxon>Lamiales</taxon>
        <taxon>Oleaceae</taxon>
        <taxon>Oleeae</taxon>
        <taxon>Olea</taxon>
    </lineage>
</organism>
<dbReference type="Pfam" id="PF00855">
    <property type="entry name" value="PWWP"/>
    <property type="match status" value="2"/>
</dbReference>
<protein>
    <recommendedName>
        <fullName evidence="1">PWWP domain-containing protein</fullName>
    </recommendedName>
</protein>
<dbReference type="InterPro" id="IPR044679">
    <property type="entry name" value="PWWP2-like"/>
</dbReference>
<dbReference type="EMBL" id="CACTIH010003623">
    <property type="protein sequence ID" value="CAA2978851.1"/>
    <property type="molecule type" value="Genomic_DNA"/>
</dbReference>
<comment type="caution">
    <text evidence="2">The sequence shown here is derived from an EMBL/GenBank/DDBJ whole genome shotgun (WGS) entry which is preliminary data.</text>
</comment>
<name>A0A8S0RHM3_OLEEU</name>
<dbReference type="CDD" id="cd05162">
    <property type="entry name" value="PWWP"/>
    <property type="match status" value="2"/>
</dbReference>
<dbReference type="PANTHER" id="PTHR33697:SF1">
    <property type="entry name" value="TUDOR_PWWP_MBT SUPERFAMILY PROTEIN"/>
    <property type="match status" value="1"/>
</dbReference>
<gene>
    <name evidence="2" type="ORF">OLEA9_A109931</name>
</gene>
<dbReference type="Gene3D" id="2.30.30.140">
    <property type="match status" value="2"/>
</dbReference>
<dbReference type="AlphaFoldDB" id="A0A8S0RHM3"/>
<dbReference type="SUPFAM" id="SSF63748">
    <property type="entry name" value="Tudor/PWWP/MBT"/>
    <property type="match status" value="2"/>
</dbReference>
<evidence type="ECO:0000259" key="1">
    <source>
        <dbReference type="PROSITE" id="PS50812"/>
    </source>
</evidence>
<dbReference type="Proteomes" id="UP000594638">
    <property type="component" value="Unassembled WGS sequence"/>
</dbReference>
<dbReference type="PANTHER" id="PTHR33697">
    <property type="entry name" value="T17B22.17 PROTEIN-RELATED"/>
    <property type="match status" value="1"/>
</dbReference>
<dbReference type="PROSITE" id="PS50812">
    <property type="entry name" value="PWWP"/>
    <property type="match status" value="2"/>
</dbReference>
<sequence>MGRSAHDNKKAIDESVGGLVWVQRQNGSWWPGRILSPDKLPETILPVPRAGTPIQLLGREEASLIVNMGRSAHDNKKAIDESVGGLVWVQRQNGSWWPGRILSPDKLPETILPVPRAGTPIQLLGREEASLYVPL</sequence>
<feature type="domain" description="PWWP" evidence="1">
    <location>
        <begin position="16"/>
        <end position="61"/>
    </location>
</feature>
<proteinExistence type="predicted"/>
<dbReference type="Gramene" id="OE9A109931T1">
    <property type="protein sequence ID" value="OE9A109931C1"/>
    <property type="gene ID" value="OE9A109931"/>
</dbReference>
<evidence type="ECO:0000313" key="2">
    <source>
        <dbReference type="EMBL" id="CAA2978851.1"/>
    </source>
</evidence>